<keyword evidence="1" id="KW-0812">Transmembrane</keyword>
<gene>
    <name evidence="2" type="ORF">CJF39_01785</name>
</gene>
<keyword evidence="1" id="KW-0472">Membrane</keyword>
<dbReference type="Proteomes" id="UP000215788">
    <property type="component" value="Unassembled WGS sequence"/>
</dbReference>
<dbReference type="AlphaFoldDB" id="A0A266NET7"/>
<comment type="caution">
    <text evidence="2">The sequence shown here is derived from an EMBL/GenBank/DDBJ whole genome shotgun (WGS) entry which is preliminary data.</text>
</comment>
<evidence type="ECO:0000313" key="3">
    <source>
        <dbReference type="Proteomes" id="UP000215788"/>
    </source>
</evidence>
<name>A0A266NET7_9PSED</name>
<sequence>MGLLYVFSLFSNVQRALVESGRDYEWHPISRCIVLYTAWIVSSFTLLVEPELILVALNAVLLVASCWALVGAQKAINFLHNDLQGKKNHALSFVEGLCAVGGGVVWVLLILIASLAVYMPVE</sequence>
<dbReference type="EMBL" id="NQKI01000002">
    <property type="protein sequence ID" value="OZY60998.1"/>
    <property type="molecule type" value="Genomic_DNA"/>
</dbReference>
<accession>A0A266NET7</accession>
<protein>
    <submittedName>
        <fullName evidence="2">Uncharacterized protein</fullName>
    </submittedName>
</protein>
<proteinExistence type="predicted"/>
<keyword evidence="1" id="KW-1133">Transmembrane helix</keyword>
<organism evidence="2 3">
    <name type="scientific">Pseudomonas lundensis</name>
    <dbReference type="NCBI Taxonomy" id="86185"/>
    <lineage>
        <taxon>Bacteria</taxon>
        <taxon>Pseudomonadati</taxon>
        <taxon>Pseudomonadota</taxon>
        <taxon>Gammaproteobacteria</taxon>
        <taxon>Pseudomonadales</taxon>
        <taxon>Pseudomonadaceae</taxon>
        <taxon>Pseudomonas</taxon>
    </lineage>
</organism>
<reference evidence="2 3" key="1">
    <citation type="submission" date="2017-08" db="EMBL/GenBank/DDBJ databases">
        <title>Genomic and metabolic characterisation of spoilage-associated Pseudomonas species.</title>
        <authorList>
            <person name="Stanborough T."/>
            <person name="Fegan N."/>
            <person name="Powell S.M."/>
            <person name="Singh T."/>
            <person name="Tamplin M.L."/>
            <person name="Chandry P.S."/>
        </authorList>
    </citation>
    <scope>NUCLEOTIDE SEQUENCE [LARGE SCALE GENOMIC DNA]</scope>
    <source>
        <strain evidence="2 3">L1802</strain>
    </source>
</reference>
<feature type="transmembrane region" description="Helical" evidence="1">
    <location>
        <begin position="52"/>
        <end position="72"/>
    </location>
</feature>
<evidence type="ECO:0000313" key="2">
    <source>
        <dbReference type="EMBL" id="OZY60998.1"/>
    </source>
</evidence>
<feature type="transmembrane region" description="Helical" evidence="1">
    <location>
        <begin position="93"/>
        <end position="119"/>
    </location>
</feature>
<evidence type="ECO:0000256" key="1">
    <source>
        <dbReference type="SAM" id="Phobius"/>
    </source>
</evidence>